<organism evidence="2">
    <name type="scientific">Rhizophora mucronata</name>
    <name type="common">Asiatic mangrove</name>
    <dbReference type="NCBI Taxonomy" id="61149"/>
    <lineage>
        <taxon>Eukaryota</taxon>
        <taxon>Viridiplantae</taxon>
        <taxon>Streptophyta</taxon>
        <taxon>Embryophyta</taxon>
        <taxon>Tracheophyta</taxon>
        <taxon>Spermatophyta</taxon>
        <taxon>Magnoliopsida</taxon>
        <taxon>eudicotyledons</taxon>
        <taxon>Gunneridae</taxon>
        <taxon>Pentapetalae</taxon>
        <taxon>rosids</taxon>
        <taxon>fabids</taxon>
        <taxon>Malpighiales</taxon>
        <taxon>Rhizophoraceae</taxon>
        <taxon>Rhizophora</taxon>
    </lineage>
</organism>
<dbReference type="AlphaFoldDB" id="A0A2P2P5B2"/>
<accession>A0A2P2P5B2</accession>
<reference evidence="2" key="1">
    <citation type="submission" date="2018-02" db="EMBL/GenBank/DDBJ databases">
        <title>Rhizophora mucronata_Transcriptome.</title>
        <authorList>
            <person name="Meera S.P."/>
            <person name="Sreeshan A."/>
            <person name="Augustine A."/>
        </authorList>
    </citation>
    <scope>NUCLEOTIDE SEQUENCE</scope>
    <source>
        <tissue evidence="2">Leaf</tissue>
    </source>
</reference>
<evidence type="ECO:0000256" key="1">
    <source>
        <dbReference type="SAM" id="Phobius"/>
    </source>
</evidence>
<evidence type="ECO:0000313" key="2">
    <source>
        <dbReference type="EMBL" id="MBX49833.1"/>
    </source>
</evidence>
<protein>
    <submittedName>
        <fullName evidence="2">Uncharacterized protein</fullName>
    </submittedName>
</protein>
<proteinExistence type="predicted"/>
<dbReference type="EMBL" id="GGEC01069349">
    <property type="protein sequence ID" value="MBX49833.1"/>
    <property type="molecule type" value="Transcribed_RNA"/>
</dbReference>
<keyword evidence="1" id="KW-0472">Membrane</keyword>
<keyword evidence="1" id="KW-0812">Transmembrane</keyword>
<feature type="transmembrane region" description="Helical" evidence="1">
    <location>
        <begin position="30"/>
        <end position="53"/>
    </location>
</feature>
<sequence>MLLIPFIVLQKAETKSECIQEIYCVLSMYFSVSYCMFLLCIIFCRPLPAVVTLKESVQGIYRRQALV</sequence>
<name>A0A2P2P5B2_RHIMU</name>
<keyword evidence="1" id="KW-1133">Transmembrane helix</keyword>